<feature type="non-terminal residue" evidence="2">
    <location>
        <position position="1"/>
    </location>
</feature>
<reference evidence="2" key="1">
    <citation type="submission" date="2022-11" db="EMBL/GenBank/DDBJ databases">
        <title>Centuries of genome instability and evolution in soft-shell clam transmissible cancer (bioRxiv).</title>
        <authorList>
            <person name="Hart S.F.M."/>
            <person name="Yonemitsu M.A."/>
            <person name="Giersch R.M."/>
            <person name="Beal B.F."/>
            <person name="Arriagada G."/>
            <person name="Davis B.W."/>
            <person name="Ostrander E.A."/>
            <person name="Goff S.P."/>
            <person name="Metzger M.J."/>
        </authorList>
    </citation>
    <scope>NUCLEOTIDE SEQUENCE</scope>
    <source>
        <strain evidence="2">MELC-2E11</strain>
        <tissue evidence="2">Siphon/mantle</tissue>
    </source>
</reference>
<dbReference type="Proteomes" id="UP001164746">
    <property type="component" value="Chromosome 14"/>
</dbReference>
<keyword evidence="3" id="KW-1185">Reference proteome</keyword>
<dbReference type="Pfam" id="PF14529">
    <property type="entry name" value="Exo_endo_phos_2"/>
    <property type="match status" value="1"/>
</dbReference>
<gene>
    <name evidence="2" type="ORF">MAR_011474</name>
</gene>
<name>A0ABY7FUX8_MYAAR</name>
<proteinExistence type="predicted"/>
<dbReference type="Gene3D" id="3.60.10.10">
    <property type="entry name" value="Endonuclease/exonuclease/phosphatase"/>
    <property type="match status" value="1"/>
</dbReference>
<feature type="domain" description="Endonuclease/exonuclease/phosphatase" evidence="1">
    <location>
        <begin position="8"/>
        <end position="140"/>
    </location>
</feature>
<dbReference type="InterPro" id="IPR005135">
    <property type="entry name" value="Endo/exonuclease/phosphatase"/>
</dbReference>
<dbReference type="SUPFAM" id="SSF56219">
    <property type="entry name" value="DNase I-like"/>
    <property type="match status" value="1"/>
</dbReference>
<sequence>MTAPDAYIFVIQVYVPCKNHPMSVYNGYLEELENIAFKYNDKGTLIILGDFNTELPSERCINTILGSRGAQLLDIANRHNLKSLNTMSFCQGSKFSNVPFNTNRETLIDHIFVSKMALDCFTYCEILEDHATNVSTHRPIICKLSIPKNSEVLRLALELPIVSTSDIDNLYSGIAVIINLATDLFIPRVKFKPHIKPYWN</sequence>
<accession>A0ABY7FUX8</accession>
<organism evidence="2 3">
    <name type="scientific">Mya arenaria</name>
    <name type="common">Soft-shell clam</name>
    <dbReference type="NCBI Taxonomy" id="6604"/>
    <lineage>
        <taxon>Eukaryota</taxon>
        <taxon>Metazoa</taxon>
        <taxon>Spiralia</taxon>
        <taxon>Lophotrochozoa</taxon>
        <taxon>Mollusca</taxon>
        <taxon>Bivalvia</taxon>
        <taxon>Autobranchia</taxon>
        <taxon>Heteroconchia</taxon>
        <taxon>Euheterodonta</taxon>
        <taxon>Imparidentia</taxon>
        <taxon>Neoheterodontei</taxon>
        <taxon>Myida</taxon>
        <taxon>Myoidea</taxon>
        <taxon>Myidae</taxon>
        <taxon>Mya</taxon>
    </lineage>
</organism>
<protein>
    <recommendedName>
        <fullName evidence="1">Endonuclease/exonuclease/phosphatase domain-containing protein</fullName>
    </recommendedName>
</protein>
<dbReference type="InterPro" id="IPR036691">
    <property type="entry name" value="Endo/exonu/phosph_ase_sf"/>
</dbReference>
<evidence type="ECO:0000259" key="1">
    <source>
        <dbReference type="Pfam" id="PF14529"/>
    </source>
</evidence>
<evidence type="ECO:0000313" key="2">
    <source>
        <dbReference type="EMBL" id="WAR25770.1"/>
    </source>
</evidence>
<evidence type="ECO:0000313" key="3">
    <source>
        <dbReference type="Proteomes" id="UP001164746"/>
    </source>
</evidence>
<dbReference type="EMBL" id="CP111025">
    <property type="protein sequence ID" value="WAR25770.1"/>
    <property type="molecule type" value="Genomic_DNA"/>
</dbReference>